<dbReference type="EMBL" id="JBFQGM010000004">
    <property type="protein sequence ID" value="MFL9461321.1"/>
    <property type="molecule type" value="Genomic_DNA"/>
</dbReference>
<sequence>MISNSEKRSQELIEIIEQQLQKIDELLKISENDLSIELSTGNLKLSESQVNLDNDLAAIAVNNISEERENDLEVLRTSVASKGAEAKAIFTQNQATFASMMAYCKGNSGRSIPGL</sequence>
<name>A0ABW8WK02_9CYAN</name>
<dbReference type="Proteomes" id="UP001628874">
    <property type="component" value="Unassembled WGS sequence"/>
</dbReference>
<gene>
    <name evidence="1" type="ORF">AB0759_11795</name>
    <name evidence="2" type="ORF">AB0759_11850</name>
</gene>
<evidence type="ECO:0000313" key="2">
    <source>
        <dbReference type="EMBL" id="MFL9461321.1"/>
    </source>
</evidence>
<accession>A0ABW8WK02</accession>
<evidence type="ECO:0000313" key="3">
    <source>
        <dbReference type="Proteomes" id="UP001628874"/>
    </source>
</evidence>
<organism evidence="1 3">
    <name type="scientific">Scytonema tolypothrichoides VB-61278_2</name>
    <dbReference type="NCBI Taxonomy" id="3232314"/>
    <lineage>
        <taxon>Bacteria</taxon>
        <taxon>Bacillati</taxon>
        <taxon>Cyanobacteriota</taxon>
        <taxon>Cyanophyceae</taxon>
        <taxon>Nostocales</taxon>
        <taxon>Scytonemataceae</taxon>
        <taxon>Scytonema</taxon>
    </lineage>
</organism>
<proteinExistence type="predicted"/>
<evidence type="ECO:0000313" key="1">
    <source>
        <dbReference type="EMBL" id="MFL9461310.1"/>
    </source>
</evidence>
<dbReference type="RefSeq" id="WP_038092051.1">
    <property type="nucleotide sequence ID" value="NZ_JBFQGM010000004.1"/>
</dbReference>
<keyword evidence="3" id="KW-1185">Reference proteome</keyword>
<comment type="caution">
    <text evidence="1">The sequence shown here is derived from an EMBL/GenBank/DDBJ whole genome shotgun (WGS) entry which is preliminary data.</text>
</comment>
<dbReference type="EMBL" id="JBFQGM010000004">
    <property type="protein sequence ID" value="MFL9461310.1"/>
    <property type="molecule type" value="Genomic_DNA"/>
</dbReference>
<protein>
    <submittedName>
        <fullName evidence="1">Uncharacterized protein</fullName>
    </submittedName>
</protein>
<reference evidence="1 3" key="1">
    <citation type="submission" date="2024-07" db="EMBL/GenBank/DDBJ databases">
        <authorList>
            <person name="Tripathy S."/>
        </authorList>
    </citation>
    <scope>NUCLEOTIDE SEQUENCE [LARGE SCALE GENOMIC DNA]</scope>
    <source>
        <strain evidence="1 3">VB-61278_2</strain>
    </source>
</reference>